<keyword evidence="1" id="KW-0175">Coiled coil</keyword>
<proteinExistence type="predicted"/>
<sequence>MSEVGEINSLAWDKLIEEVNWLREAYTHKCSEVGYLSGVADRMKWLRDQSREQITSLKVQNEHLKEELEECEYLRKKLIEQINVEPKATKKSFRTFPHGKSNNSVEQSPSISTSSVWF</sequence>
<organism evidence="3 4">
    <name type="scientific">Funneliformis mosseae</name>
    <name type="common">Endomycorrhizal fungus</name>
    <name type="synonym">Glomus mosseae</name>
    <dbReference type="NCBI Taxonomy" id="27381"/>
    <lineage>
        <taxon>Eukaryota</taxon>
        <taxon>Fungi</taxon>
        <taxon>Fungi incertae sedis</taxon>
        <taxon>Mucoromycota</taxon>
        <taxon>Glomeromycotina</taxon>
        <taxon>Glomeromycetes</taxon>
        <taxon>Glomerales</taxon>
        <taxon>Glomeraceae</taxon>
        <taxon>Funneliformis</taxon>
    </lineage>
</organism>
<evidence type="ECO:0000256" key="1">
    <source>
        <dbReference type="SAM" id="Coils"/>
    </source>
</evidence>
<evidence type="ECO:0000313" key="4">
    <source>
        <dbReference type="Proteomes" id="UP000789375"/>
    </source>
</evidence>
<feature type="region of interest" description="Disordered" evidence="2">
    <location>
        <begin position="92"/>
        <end position="118"/>
    </location>
</feature>
<name>A0A9N9NCR2_FUNMO</name>
<feature type="non-terminal residue" evidence="3">
    <location>
        <position position="118"/>
    </location>
</feature>
<dbReference type="AlphaFoldDB" id="A0A9N9NCR2"/>
<comment type="caution">
    <text evidence="3">The sequence shown here is derived from an EMBL/GenBank/DDBJ whole genome shotgun (WGS) entry which is preliminary data.</text>
</comment>
<feature type="compositionally biased region" description="Polar residues" evidence="2">
    <location>
        <begin position="100"/>
        <end position="118"/>
    </location>
</feature>
<dbReference type="Proteomes" id="UP000789375">
    <property type="component" value="Unassembled WGS sequence"/>
</dbReference>
<feature type="coiled-coil region" evidence="1">
    <location>
        <begin position="47"/>
        <end position="81"/>
    </location>
</feature>
<gene>
    <name evidence="3" type="ORF">FMOSSE_LOCUS15138</name>
</gene>
<protein>
    <submittedName>
        <fullName evidence="3">9455_t:CDS:1</fullName>
    </submittedName>
</protein>
<evidence type="ECO:0000256" key="2">
    <source>
        <dbReference type="SAM" id="MobiDB-lite"/>
    </source>
</evidence>
<keyword evidence="4" id="KW-1185">Reference proteome</keyword>
<accession>A0A9N9NCR2</accession>
<dbReference type="EMBL" id="CAJVPP010014087">
    <property type="protein sequence ID" value="CAG8723046.1"/>
    <property type="molecule type" value="Genomic_DNA"/>
</dbReference>
<reference evidence="3" key="1">
    <citation type="submission" date="2021-06" db="EMBL/GenBank/DDBJ databases">
        <authorList>
            <person name="Kallberg Y."/>
            <person name="Tangrot J."/>
            <person name="Rosling A."/>
        </authorList>
    </citation>
    <scope>NUCLEOTIDE SEQUENCE</scope>
    <source>
        <strain evidence="3">87-6 pot B 2015</strain>
    </source>
</reference>
<evidence type="ECO:0000313" key="3">
    <source>
        <dbReference type="EMBL" id="CAG8723046.1"/>
    </source>
</evidence>